<sequence length="238" mass="25970">MKIALIGYGKMGREIEAIAMERNHQVVLTIDKENFRDLTTEKLSQADVAIEFTSPHTAFTNVSACFKAGVPVVSGSTGWMEQLSEAEDLCKKMNAGFFYASNYSVGVNIYLRVNKLLASIMAKTPGYSLEIEETHHIQKLDAPSGTAITLADVIAAELPEKIGWTMNPAEKDDHVFIKSVREGNVPGVHSVSYSSNVDEITFTHAAKNRKGLALGAILAAEFMVGRKGIYGMNDLLNL</sequence>
<dbReference type="InterPro" id="IPR023940">
    <property type="entry name" value="DHDPR_bac"/>
</dbReference>
<accession>A0A1G6P6L8</accession>
<dbReference type="PIRSF" id="PIRSF000161">
    <property type="entry name" value="DHPR"/>
    <property type="match status" value="1"/>
</dbReference>
<dbReference type="Pfam" id="PF05173">
    <property type="entry name" value="DapB_C"/>
    <property type="match status" value="1"/>
</dbReference>
<keyword evidence="7" id="KW-0520">NAD</keyword>
<evidence type="ECO:0000256" key="13">
    <source>
        <dbReference type="NCBIfam" id="TIGR00036"/>
    </source>
</evidence>
<comment type="catalytic activity">
    <reaction evidence="11">
        <text>(S)-2,3,4,5-tetrahydrodipicolinate + NADP(+) + H2O = (2S,4S)-4-hydroxy-2,3,4,5-tetrahydrodipicolinate + NADPH + H(+)</text>
        <dbReference type="Rhea" id="RHEA:35331"/>
        <dbReference type="ChEBI" id="CHEBI:15377"/>
        <dbReference type="ChEBI" id="CHEBI:15378"/>
        <dbReference type="ChEBI" id="CHEBI:16845"/>
        <dbReference type="ChEBI" id="CHEBI:57783"/>
        <dbReference type="ChEBI" id="CHEBI:58349"/>
        <dbReference type="ChEBI" id="CHEBI:67139"/>
        <dbReference type="EC" id="1.17.1.8"/>
    </reaction>
</comment>
<evidence type="ECO:0000256" key="7">
    <source>
        <dbReference type="ARBA" id="ARBA00023027"/>
    </source>
</evidence>
<dbReference type="PANTHER" id="PTHR20836:SF0">
    <property type="entry name" value="4-HYDROXY-TETRAHYDRODIPICOLINATE REDUCTASE 1, CHLOROPLASTIC-RELATED"/>
    <property type="match status" value="1"/>
</dbReference>
<evidence type="ECO:0000259" key="15">
    <source>
        <dbReference type="Pfam" id="PF05173"/>
    </source>
</evidence>
<evidence type="ECO:0000256" key="9">
    <source>
        <dbReference type="ARBA" id="ARBA00037922"/>
    </source>
</evidence>
<evidence type="ECO:0000256" key="3">
    <source>
        <dbReference type="ARBA" id="ARBA00022605"/>
    </source>
</evidence>
<evidence type="ECO:0000256" key="5">
    <source>
        <dbReference type="ARBA" id="ARBA00022915"/>
    </source>
</evidence>
<evidence type="ECO:0000256" key="4">
    <source>
        <dbReference type="ARBA" id="ARBA00022857"/>
    </source>
</evidence>
<dbReference type="Pfam" id="PF01113">
    <property type="entry name" value="DapB_N"/>
    <property type="match status" value="1"/>
</dbReference>
<comment type="similarity">
    <text evidence="1">Belongs to the DapB family.</text>
</comment>
<organism evidence="16 17">
    <name type="scientific">Williamwhitmania taraxaci</name>
    <dbReference type="NCBI Taxonomy" id="1640674"/>
    <lineage>
        <taxon>Bacteria</taxon>
        <taxon>Pseudomonadati</taxon>
        <taxon>Bacteroidota</taxon>
        <taxon>Bacteroidia</taxon>
        <taxon>Bacteroidales</taxon>
        <taxon>Williamwhitmaniaceae</taxon>
        <taxon>Williamwhitmania</taxon>
    </lineage>
</organism>
<keyword evidence="3" id="KW-0028">Amino-acid biosynthesis</keyword>
<dbReference type="InterPro" id="IPR022663">
    <property type="entry name" value="DapB_C"/>
</dbReference>
<keyword evidence="4" id="KW-0521">NADP</keyword>
<proteinExistence type="inferred from homology"/>
<dbReference type="GO" id="GO:0009089">
    <property type="term" value="P:lysine biosynthetic process via diaminopimelate"/>
    <property type="evidence" value="ECO:0007669"/>
    <property type="project" value="UniProtKB-UniRule"/>
</dbReference>
<dbReference type="InterPro" id="IPR022664">
    <property type="entry name" value="DapB_N_CS"/>
</dbReference>
<dbReference type="STRING" id="1640674.SAMN05216323_10497"/>
<evidence type="ECO:0000256" key="6">
    <source>
        <dbReference type="ARBA" id="ARBA00023002"/>
    </source>
</evidence>
<dbReference type="AlphaFoldDB" id="A0A1G6P6L8"/>
<feature type="domain" description="Dihydrodipicolinate reductase N-terminal" evidence="14">
    <location>
        <begin position="1"/>
        <end position="103"/>
    </location>
</feature>
<evidence type="ECO:0000256" key="12">
    <source>
        <dbReference type="ARBA" id="ARBA00049396"/>
    </source>
</evidence>
<dbReference type="CDD" id="cd02274">
    <property type="entry name" value="DHDPR_N"/>
    <property type="match status" value="1"/>
</dbReference>
<evidence type="ECO:0000256" key="2">
    <source>
        <dbReference type="ARBA" id="ARBA00022490"/>
    </source>
</evidence>
<dbReference type="GO" id="GO:0019877">
    <property type="term" value="P:diaminopimelate biosynthetic process"/>
    <property type="evidence" value="ECO:0007669"/>
    <property type="project" value="UniProtKB-KW"/>
</dbReference>
<gene>
    <name evidence="16" type="ORF">SAMN05216323_10497</name>
</gene>
<dbReference type="GO" id="GO:0005829">
    <property type="term" value="C:cytosol"/>
    <property type="evidence" value="ECO:0007669"/>
    <property type="project" value="TreeGrafter"/>
</dbReference>
<dbReference type="EMBL" id="FMYP01000049">
    <property type="protein sequence ID" value="SDC75842.1"/>
    <property type="molecule type" value="Genomic_DNA"/>
</dbReference>
<dbReference type="NCBIfam" id="TIGR00036">
    <property type="entry name" value="dapB"/>
    <property type="match status" value="1"/>
</dbReference>
<feature type="domain" description="Dihydrodipicolinate reductase C-terminal" evidence="15">
    <location>
        <begin position="106"/>
        <end position="236"/>
    </location>
</feature>
<name>A0A1G6P6L8_9BACT</name>
<keyword evidence="8" id="KW-0457">Lysine biosynthesis</keyword>
<reference evidence="16 17" key="1">
    <citation type="submission" date="2016-09" db="EMBL/GenBank/DDBJ databases">
        <authorList>
            <person name="Capua I."/>
            <person name="De Benedictis P."/>
            <person name="Joannis T."/>
            <person name="Lombin L.H."/>
            <person name="Cattoli G."/>
        </authorList>
    </citation>
    <scope>NUCLEOTIDE SEQUENCE [LARGE SCALE GENOMIC DNA]</scope>
    <source>
        <strain evidence="16 17">A7P-90m</strain>
    </source>
</reference>
<keyword evidence="6" id="KW-0560">Oxidoreductase</keyword>
<evidence type="ECO:0000259" key="14">
    <source>
        <dbReference type="Pfam" id="PF01113"/>
    </source>
</evidence>
<evidence type="ECO:0000256" key="10">
    <source>
        <dbReference type="ARBA" id="ARBA00038983"/>
    </source>
</evidence>
<evidence type="ECO:0000313" key="16">
    <source>
        <dbReference type="EMBL" id="SDC75842.1"/>
    </source>
</evidence>
<dbReference type="InterPro" id="IPR000846">
    <property type="entry name" value="DapB_N"/>
</dbReference>
<dbReference type="PANTHER" id="PTHR20836">
    <property type="entry name" value="DIHYDRODIPICOLINATE REDUCTASE"/>
    <property type="match status" value="1"/>
</dbReference>
<evidence type="ECO:0000256" key="11">
    <source>
        <dbReference type="ARBA" id="ARBA00049080"/>
    </source>
</evidence>
<comment type="catalytic activity">
    <reaction evidence="12">
        <text>(S)-2,3,4,5-tetrahydrodipicolinate + NAD(+) + H2O = (2S,4S)-4-hydroxy-2,3,4,5-tetrahydrodipicolinate + NADH + H(+)</text>
        <dbReference type="Rhea" id="RHEA:35323"/>
        <dbReference type="ChEBI" id="CHEBI:15377"/>
        <dbReference type="ChEBI" id="CHEBI:15378"/>
        <dbReference type="ChEBI" id="CHEBI:16845"/>
        <dbReference type="ChEBI" id="CHEBI:57540"/>
        <dbReference type="ChEBI" id="CHEBI:57945"/>
        <dbReference type="ChEBI" id="CHEBI:67139"/>
        <dbReference type="EC" id="1.17.1.8"/>
    </reaction>
</comment>
<dbReference type="Proteomes" id="UP000199452">
    <property type="component" value="Unassembled WGS sequence"/>
</dbReference>
<keyword evidence="2" id="KW-0963">Cytoplasm</keyword>
<dbReference type="SUPFAM" id="SSF51735">
    <property type="entry name" value="NAD(P)-binding Rossmann-fold domains"/>
    <property type="match status" value="1"/>
</dbReference>
<dbReference type="Gene3D" id="3.40.50.720">
    <property type="entry name" value="NAD(P)-binding Rossmann-like Domain"/>
    <property type="match status" value="1"/>
</dbReference>
<dbReference type="OrthoDB" id="9790352at2"/>
<dbReference type="EC" id="1.17.1.8" evidence="10 13"/>
<dbReference type="InterPro" id="IPR036291">
    <property type="entry name" value="NAD(P)-bd_dom_sf"/>
</dbReference>
<dbReference type="SUPFAM" id="SSF55347">
    <property type="entry name" value="Glyceraldehyde-3-phosphate dehydrogenase-like, C-terminal domain"/>
    <property type="match status" value="1"/>
</dbReference>
<keyword evidence="17" id="KW-1185">Reference proteome</keyword>
<evidence type="ECO:0000256" key="1">
    <source>
        <dbReference type="ARBA" id="ARBA00006642"/>
    </source>
</evidence>
<evidence type="ECO:0000313" key="17">
    <source>
        <dbReference type="Proteomes" id="UP000199452"/>
    </source>
</evidence>
<keyword evidence="5" id="KW-0220">Diaminopimelate biosynthesis</keyword>
<dbReference type="PROSITE" id="PS01298">
    <property type="entry name" value="DAPB"/>
    <property type="match status" value="1"/>
</dbReference>
<comment type="pathway">
    <text evidence="9">Amino-acid biosynthesis; L-lysine biosynthesis via DAP pathway; (S)-tetrahydrodipicolinate from L-aspartate: step 4/4.</text>
</comment>
<evidence type="ECO:0000256" key="8">
    <source>
        <dbReference type="ARBA" id="ARBA00023154"/>
    </source>
</evidence>
<dbReference type="GO" id="GO:0008839">
    <property type="term" value="F:4-hydroxy-tetrahydrodipicolinate reductase"/>
    <property type="evidence" value="ECO:0007669"/>
    <property type="project" value="UniProtKB-UniRule"/>
</dbReference>
<dbReference type="Gene3D" id="3.30.360.10">
    <property type="entry name" value="Dihydrodipicolinate Reductase, domain 2"/>
    <property type="match status" value="1"/>
</dbReference>
<dbReference type="RefSeq" id="WP_092439436.1">
    <property type="nucleotide sequence ID" value="NZ_FMYP01000049.1"/>
</dbReference>
<protein>
    <recommendedName>
        <fullName evidence="10 13">4-hydroxy-tetrahydrodipicolinate reductase</fullName>
        <ecNumber evidence="10 13">1.17.1.8</ecNumber>
    </recommendedName>
</protein>